<dbReference type="InterPro" id="IPR024455">
    <property type="entry name" value="Phage_capsid"/>
</dbReference>
<dbReference type="OrthoDB" id="3233650at2"/>
<dbReference type="InterPro" id="IPR054612">
    <property type="entry name" value="Phage_capsid-like_C"/>
</dbReference>
<dbReference type="STRING" id="418495.SAMN05216215_104744"/>
<dbReference type="Gene3D" id="3.30.2400.10">
    <property type="entry name" value="Major capsid protein gp5"/>
    <property type="match status" value="1"/>
</dbReference>
<gene>
    <name evidence="3" type="ORF">SAMN05216215_104744</name>
</gene>
<proteinExistence type="predicted"/>
<organism evidence="3 4">
    <name type="scientific">Saccharopolyspora shandongensis</name>
    <dbReference type="NCBI Taxonomy" id="418495"/>
    <lineage>
        <taxon>Bacteria</taxon>
        <taxon>Bacillati</taxon>
        <taxon>Actinomycetota</taxon>
        <taxon>Actinomycetes</taxon>
        <taxon>Pseudonocardiales</taxon>
        <taxon>Pseudonocardiaceae</taxon>
        <taxon>Saccharopolyspora</taxon>
    </lineage>
</organism>
<dbReference type="AlphaFoldDB" id="A0A1H3QFB7"/>
<evidence type="ECO:0000256" key="1">
    <source>
        <dbReference type="ARBA" id="ARBA00004328"/>
    </source>
</evidence>
<evidence type="ECO:0000313" key="4">
    <source>
        <dbReference type="Proteomes" id="UP000199529"/>
    </source>
</evidence>
<keyword evidence="4" id="KW-1185">Reference proteome</keyword>
<name>A0A1H3QFB7_9PSEU</name>
<protein>
    <submittedName>
        <fullName evidence="3">Phage major capsid protein, HK97 family</fullName>
    </submittedName>
</protein>
<comment type="subcellular location">
    <subcellularLocation>
        <location evidence="1">Virion</location>
    </subcellularLocation>
</comment>
<evidence type="ECO:0000259" key="2">
    <source>
        <dbReference type="Pfam" id="PF05065"/>
    </source>
</evidence>
<feature type="domain" description="Phage capsid-like C-terminal" evidence="2">
    <location>
        <begin position="22"/>
        <end position="269"/>
    </location>
</feature>
<dbReference type="NCBIfam" id="TIGR01554">
    <property type="entry name" value="major_cap_HK97"/>
    <property type="match status" value="1"/>
</dbReference>
<dbReference type="SUPFAM" id="SSF56563">
    <property type="entry name" value="Major capsid protein gp5"/>
    <property type="match status" value="1"/>
</dbReference>
<dbReference type="Gene3D" id="3.30.2320.10">
    <property type="entry name" value="hypothetical protein PF0899 domain"/>
    <property type="match status" value="1"/>
</dbReference>
<dbReference type="Pfam" id="PF05065">
    <property type="entry name" value="Phage_capsid"/>
    <property type="match status" value="1"/>
</dbReference>
<dbReference type="Proteomes" id="UP000199529">
    <property type="component" value="Unassembled WGS sequence"/>
</dbReference>
<dbReference type="EMBL" id="FNOK01000047">
    <property type="protein sequence ID" value="SDZ12086.1"/>
    <property type="molecule type" value="Genomic_DNA"/>
</dbReference>
<dbReference type="RefSeq" id="WP_093274291.1">
    <property type="nucleotide sequence ID" value="NZ_FNOK01000047.1"/>
</dbReference>
<accession>A0A1H3QFB7</accession>
<reference evidence="4" key="1">
    <citation type="submission" date="2016-10" db="EMBL/GenBank/DDBJ databases">
        <authorList>
            <person name="Varghese N."/>
            <person name="Submissions S."/>
        </authorList>
    </citation>
    <scope>NUCLEOTIDE SEQUENCE [LARGE SCALE GENOMIC DNA]</scope>
    <source>
        <strain evidence="4">CGMCC 4.3530</strain>
    </source>
</reference>
<evidence type="ECO:0000313" key="3">
    <source>
        <dbReference type="EMBL" id="SDZ12086.1"/>
    </source>
</evidence>
<sequence>MAVATSTTAFFPEQYGPLLDNVVEAKSIAAQVSSRLGIAGTTVAFPLLTADPDTAWTAEGAQITADDPGLSELVVTPRKVAGLTQLSNEAVNDSNPDVANLVGNSLGRSIAKKVDAAFFSLTAVTNGPTPIGTQAYSTVDTGASLTNLDTFVDAVFVGLENGSEISHFVVSPDTAQAVSKLKEQTGSNRNLVEIVEGGMRIYGRPVLVSADVDAATVAWALDRTQIHYVVRQGTSVVVSDHAVFDYDSVQVRGTMRVGFGFQLPAGIVRLYDAA</sequence>